<name>A0A9P6CPJ9_9AGAR</name>
<proteinExistence type="predicted"/>
<keyword evidence="2" id="KW-1185">Reference proteome</keyword>
<reference evidence="1" key="1">
    <citation type="submission" date="2020-11" db="EMBL/GenBank/DDBJ databases">
        <authorList>
            <consortium name="DOE Joint Genome Institute"/>
            <person name="Ahrendt S."/>
            <person name="Riley R."/>
            <person name="Andreopoulos W."/>
            <person name="Labutti K."/>
            <person name="Pangilinan J."/>
            <person name="Ruiz-Duenas F.J."/>
            <person name="Barrasa J.M."/>
            <person name="Sanchez-Garcia M."/>
            <person name="Camarero S."/>
            <person name="Miyauchi S."/>
            <person name="Serrano A."/>
            <person name="Linde D."/>
            <person name="Babiker R."/>
            <person name="Drula E."/>
            <person name="Ayuso-Fernandez I."/>
            <person name="Pacheco R."/>
            <person name="Padilla G."/>
            <person name="Ferreira P."/>
            <person name="Barriuso J."/>
            <person name="Kellner H."/>
            <person name="Castanera R."/>
            <person name="Alfaro M."/>
            <person name="Ramirez L."/>
            <person name="Pisabarro A.G."/>
            <person name="Kuo A."/>
            <person name="Tritt A."/>
            <person name="Lipzen A."/>
            <person name="He G."/>
            <person name="Yan M."/>
            <person name="Ng V."/>
            <person name="Cullen D."/>
            <person name="Martin F."/>
            <person name="Rosso M.-N."/>
            <person name="Henrissat B."/>
            <person name="Hibbett D."/>
            <person name="Martinez A.T."/>
            <person name="Grigoriev I.V."/>
        </authorList>
    </citation>
    <scope>NUCLEOTIDE SEQUENCE</scope>
    <source>
        <strain evidence="1">CIRM-BRFM 674</strain>
    </source>
</reference>
<gene>
    <name evidence="1" type="ORF">BDN70DRAFT_937007</name>
</gene>
<dbReference type="Proteomes" id="UP000807469">
    <property type="component" value="Unassembled WGS sequence"/>
</dbReference>
<dbReference type="EMBL" id="MU155403">
    <property type="protein sequence ID" value="KAF9474007.1"/>
    <property type="molecule type" value="Genomic_DNA"/>
</dbReference>
<dbReference type="AlphaFoldDB" id="A0A9P6CPJ9"/>
<evidence type="ECO:0000313" key="1">
    <source>
        <dbReference type="EMBL" id="KAF9474007.1"/>
    </source>
</evidence>
<comment type="caution">
    <text evidence="1">The sequence shown here is derived from an EMBL/GenBank/DDBJ whole genome shotgun (WGS) entry which is preliminary data.</text>
</comment>
<protein>
    <submittedName>
        <fullName evidence="1">Uncharacterized protein</fullName>
    </submittedName>
</protein>
<organism evidence="1 2">
    <name type="scientific">Pholiota conissans</name>
    <dbReference type="NCBI Taxonomy" id="109636"/>
    <lineage>
        <taxon>Eukaryota</taxon>
        <taxon>Fungi</taxon>
        <taxon>Dikarya</taxon>
        <taxon>Basidiomycota</taxon>
        <taxon>Agaricomycotina</taxon>
        <taxon>Agaricomycetes</taxon>
        <taxon>Agaricomycetidae</taxon>
        <taxon>Agaricales</taxon>
        <taxon>Agaricineae</taxon>
        <taxon>Strophariaceae</taxon>
        <taxon>Pholiota</taxon>
    </lineage>
</organism>
<evidence type="ECO:0000313" key="2">
    <source>
        <dbReference type="Proteomes" id="UP000807469"/>
    </source>
</evidence>
<sequence length="99" mass="11073">MVARSAASDNHQANFQIGCCEEDRNEKVSFSIGCFAYSTSDNITDALFANLHKTNVKFQNAFQTMTLNTQVYALIREQVIAKLAENAENSIDELVLSRH</sequence>
<accession>A0A9P6CPJ9</accession>
<dbReference type="OrthoDB" id="3033106at2759"/>